<gene>
    <name evidence="1" type="ORF">LPB400_02395</name>
</gene>
<dbReference type="AlphaFoldDB" id="A0ABD7EYM5"/>
<accession>A0ABD7EYM5</accession>
<dbReference type="EMBL" id="CP079818">
    <property type="protein sequence ID" value="QXW90906.1"/>
    <property type="molecule type" value="Genomic_DNA"/>
</dbReference>
<name>A0ABD7EYM5_NEIPE</name>
<protein>
    <submittedName>
        <fullName evidence="1">Uncharacterized protein</fullName>
    </submittedName>
</protein>
<sequence>MISDKQRVELAKKQAMLKTLYQAWLAEKRKYAVITVVDNEGKLIEYHPSGKQRTVGHVKQLA</sequence>
<evidence type="ECO:0000313" key="1">
    <source>
        <dbReference type="EMBL" id="QXW90906.1"/>
    </source>
</evidence>
<proteinExistence type="predicted"/>
<dbReference type="Proteomes" id="UP000825360">
    <property type="component" value="Chromosome"/>
</dbReference>
<reference evidence="1 2" key="1">
    <citation type="submission" date="2021-07" db="EMBL/GenBank/DDBJ databases">
        <title>Genome sequencing of Neisseria perflava LPB0400.</title>
        <authorList>
            <person name="Kim J."/>
        </authorList>
    </citation>
    <scope>NUCLEOTIDE SEQUENCE [LARGE SCALE GENOMIC DNA]</scope>
    <source>
        <strain evidence="1 2">LPB0400</strain>
    </source>
</reference>
<dbReference type="KEGG" id="npf:LPB400_02395"/>
<organism evidence="1 2">
    <name type="scientific">Neisseria perflava</name>
    <dbReference type="NCBI Taxonomy" id="33053"/>
    <lineage>
        <taxon>Bacteria</taxon>
        <taxon>Pseudomonadati</taxon>
        <taxon>Pseudomonadota</taxon>
        <taxon>Betaproteobacteria</taxon>
        <taxon>Neisseriales</taxon>
        <taxon>Neisseriaceae</taxon>
        <taxon>Neisseria</taxon>
    </lineage>
</organism>
<evidence type="ECO:0000313" key="2">
    <source>
        <dbReference type="Proteomes" id="UP000825360"/>
    </source>
</evidence>
<dbReference type="RefSeq" id="WP_219089281.1">
    <property type="nucleotide sequence ID" value="NZ_CP079818.1"/>
</dbReference>